<evidence type="ECO:0000256" key="6">
    <source>
        <dbReference type="ARBA" id="ARBA00022679"/>
    </source>
</evidence>
<dbReference type="Gene3D" id="1.10.287.130">
    <property type="match status" value="1"/>
</dbReference>
<dbReference type="InterPro" id="IPR017055">
    <property type="entry name" value="Sig_transdc_His_kinase_DctB"/>
</dbReference>
<keyword evidence="9 17" id="KW-0418">Kinase</keyword>
<comment type="caution">
    <text evidence="17">The sequence shown here is derived from an EMBL/GenBank/DDBJ whole genome shotgun (WGS) entry which is preliminary data.</text>
</comment>
<evidence type="ECO:0000313" key="17">
    <source>
        <dbReference type="EMBL" id="MBH0237781.1"/>
    </source>
</evidence>
<keyword evidence="11 15" id="KW-1133">Transmembrane helix</keyword>
<dbReference type="InterPro" id="IPR003594">
    <property type="entry name" value="HATPase_dom"/>
</dbReference>
<dbReference type="CDD" id="cd00082">
    <property type="entry name" value="HisKA"/>
    <property type="match status" value="1"/>
</dbReference>
<keyword evidence="5" id="KW-0597">Phosphoprotein</keyword>
<reference evidence="17" key="1">
    <citation type="submission" date="2020-12" db="EMBL/GenBank/DDBJ databases">
        <title>Methylobrevis albus sp. nov., isolated from fresh water lack sediment.</title>
        <authorList>
            <person name="Zou Q."/>
        </authorList>
    </citation>
    <scope>NUCLEOTIDE SEQUENCE</scope>
    <source>
        <strain evidence="17">L22</strain>
    </source>
</reference>
<evidence type="ECO:0000313" key="18">
    <source>
        <dbReference type="Proteomes" id="UP000631694"/>
    </source>
</evidence>
<keyword evidence="7 15" id="KW-0812">Transmembrane</keyword>
<keyword evidence="13 15" id="KW-0472">Membrane</keyword>
<dbReference type="AlphaFoldDB" id="A0A931I1Z1"/>
<dbReference type="SUPFAM" id="SSF47384">
    <property type="entry name" value="Homodimeric domain of signal transducing histidine kinase"/>
    <property type="match status" value="1"/>
</dbReference>
<proteinExistence type="predicted"/>
<dbReference type="InterPro" id="IPR005467">
    <property type="entry name" value="His_kinase_dom"/>
</dbReference>
<keyword evidence="6" id="KW-0808">Transferase</keyword>
<protein>
    <recommendedName>
        <fullName evidence="3">histidine kinase</fullName>
        <ecNumber evidence="3">2.7.13.3</ecNumber>
    </recommendedName>
</protein>
<dbReference type="Gene3D" id="3.30.565.10">
    <property type="entry name" value="Histidine kinase-like ATPase, C-terminal domain"/>
    <property type="match status" value="1"/>
</dbReference>
<dbReference type="PANTHER" id="PTHR43065">
    <property type="entry name" value="SENSOR HISTIDINE KINASE"/>
    <property type="match status" value="1"/>
</dbReference>
<dbReference type="InterPro" id="IPR029151">
    <property type="entry name" value="Sensor-like_sf"/>
</dbReference>
<sequence>MSKTSTGPLFAGPLRRSGGRRRLALVAVIAVTIGGLAALAGWIAADGARAGVADRAGTAALQSTELLRAELDKQRAVAGVLAADPEFAAAVAAPGRPPQPRLDRRLAAIAAASRASVIYLLDADGVTIAASNAGRPDSFVGSDYRFRPYFRDAVASGAAEHYALGTVSRRPGLYIGRRVETGGRPGVLVVKVEFDGVEAAWRLGGDTIYVTDPRGIVLATSVPDWRFRATRPIGPDEAAAIRDSLQFGDASLTPLPVAAVDGTGDALPAAGSAATRVQASLPDRRPVEFMAARVPVNGTGWQLTLLAPTGAPVAAARRQAQAGTVAALLLLCVGGASLVRRRSRALERAAAAANAQALLEERVAARTQELSAANARLEAESAERRRAEAKLQEVSDRFLQANRLAILGQIAAGVAHEVNQPVAAIRSFAGNAATLLQRGDTAAVAENLGFVGELADRIGTITEGLRGFAAKGSGDIGPTSVADAADGALLLISPKLGSGRVELQRSGFEAPVQARANRQRLEQVLVNLLRNAIEAIESRAATNSDTPAGIVQLRLDAAAAEVRLTVADNGPGIPEAVMATLFTPFSTTKPRGLGLGLVICNDIVTSFGGRLAVESSPAGTTAVIHLQRTP</sequence>
<dbReference type="PIRSF" id="PIRSF036431">
    <property type="entry name" value="STHK_DctB"/>
    <property type="match status" value="1"/>
</dbReference>
<dbReference type="PANTHER" id="PTHR43065:SF46">
    <property type="entry name" value="C4-DICARBOXYLATE TRANSPORT SENSOR PROTEIN DCTB"/>
    <property type="match status" value="1"/>
</dbReference>
<dbReference type="InterPro" id="IPR003661">
    <property type="entry name" value="HisK_dim/P_dom"/>
</dbReference>
<evidence type="ECO:0000256" key="4">
    <source>
        <dbReference type="ARBA" id="ARBA00022475"/>
    </source>
</evidence>
<organism evidence="17 18">
    <name type="scientific">Methylobrevis albus</name>
    <dbReference type="NCBI Taxonomy" id="2793297"/>
    <lineage>
        <taxon>Bacteria</taxon>
        <taxon>Pseudomonadati</taxon>
        <taxon>Pseudomonadota</taxon>
        <taxon>Alphaproteobacteria</taxon>
        <taxon>Hyphomicrobiales</taxon>
        <taxon>Pleomorphomonadaceae</taxon>
        <taxon>Methylobrevis</taxon>
    </lineage>
</organism>
<feature type="transmembrane region" description="Helical" evidence="15">
    <location>
        <begin position="23"/>
        <end position="45"/>
    </location>
</feature>
<dbReference type="EC" id="2.7.13.3" evidence="3"/>
<keyword evidence="8" id="KW-0547">Nucleotide-binding</keyword>
<evidence type="ECO:0000256" key="15">
    <source>
        <dbReference type="SAM" id="Phobius"/>
    </source>
</evidence>
<keyword evidence="14" id="KW-0175">Coiled coil</keyword>
<dbReference type="Gene3D" id="6.10.250.3020">
    <property type="match status" value="1"/>
</dbReference>
<evidence type="ECO:0000256" key="2">
    <source>
        <dbReference type="ARBA" id="ARBA00004651"/>
    </source>
</evidence>
<comment type="catalytic activity">
    <reaction evidence="1">
        <text>ATP + protein L-histidine = ADP + protein N-phospho-L-histidine.</text>
        <dbReference type="EC" id="2.7.13.3"/>
    </reaction>
</comment>
<evidence type="ECO:0000256" key="9">
    <source>
        <dbReference type="ARBA" id="ARBA00022777"/>
    </source>
</evidence>
<dbReference type="PRINTS" id="PR00344">
    <property type="entry name" value="BCTRLSENSOR"/>
</dbReference>
<dbReference type="Pfam" id="PF02518">
    <property type="entry name" value="HATPase_c"/>
    <property type="match status" value="1"/>
</dbReference>
<evidence type="ECO:0000256" key="8">
    <source>
        <dbReference type="ARBA" id="ARBA00022741"/>
    </source>
</evidence>
<evidence type="ECO:0000256" key="3">
    <source>
        <dbReference type="ARBA" id="ARBA00012438"/>
    </source>
</evidence>
<dbReference type="InterPro" id="IPR033479">
    <property type="entry name" value="dCache_1"/>
</dbReference>
<evidence type="ECO:0000256" key="14">
    <source>
        <dbReference type="SAM" id="Coils"/>
    </source>
</evidence>
<dbReference type="SMART" id="SM00388">
    <property type="entry name" value="HisKA"/>
    <property type="match status" value="1"/>
</dbReference>
<evidence type="ECO:0000256" key="10">
    <source>
        <dbReference type="ARBA" id="ARBA00022840"/>
    </source>
</evidence>
<feature type="domain" description="Histidine kinase" evidence="16">
    <location>
        <begin position="413"/>
        <end position="630"/>
    </location>
</feature>
<dbReference type="EMBL" id="JADZLT010000049">
    <property type="protein sequence ID" value="MBH0237781.1"/>
    <property type="molecule type" value="Genomic_DNA"/>
</dbReference>
<dbReference type="Proteomes" id="UP000631694">
    <property type="component" value="Unassembled WGS sequence"/>
</dbReference>
<dbReference type="Gene3D" id="3.30.450.20">
    <property type="entry name" value="PAS domain"/>
    <property type="match status" value="2"/>
</dbReference>
<keyword evidence="10" id="KW-0067">ATP-binding</keyword>
<keyword evidence="12" id="KW-0902">Two-component regulatory system</keyword>
<comment type="subcellular location">
    <subcellularLocation>
        <location evidence="2">Cell membrane</location>
        <topology evidence="2">Multi-pass membrane protein</topology>
    </subcellularLocation>
</comment>
<dbReference type="GO" id="GO:0005886">
    <property type="term" value="C:plasma membrane"/>
    <property type="evidence" value="ECO:0007669"/>
    <property type="project" value="UniProtKB-SubCell"/>
</dbReference>
<dbReference type="RefSeq" id="WP_197310856.1">
    <property type="nucleotide sequence ID" value="NZ_JADZLT010000049.1"/>
</dbReference>
<dbReference type="GO" id="GO:0000155">
    <property type="term" value="F:phosphorelay sensor kinase activity"/>
    <property type="evidence" value="ECO:0007669"/>
    <property type="project" value="InterPro"/>
</dbReference>
<dbReference type="InterPro" id="IPR036890">
    <property type="entry name" value="HATPase_C_sf"/>
</dbReference>
<evidence type="ECO:0000256" key="11">
    <source>
        <dbReference type="ARBA" id="ARBA00022989"/>
    </source>
</evidence>
<dbReference type="InterPro" id="IPR004358">
    <property type="entry name" value="Sig_transdc_His_kin-like_C"/>
</dbReference>
<evidence type="ECO:0000256" key="12">
    <source>
        <dbReference type="ARBA" id="ARBA00023012"/>
    </source>
</evidence>
<keyword evidence="4" id="KW-1003">Cell membrane</keyword>
<name>A0A931I1Z1_9HYPH</name>
<dbReference type="Pfam" id="PF02743">
    <property type="entry name" value="dCache_1"/>
    <property type="match status" value="1"/>
</dbReference>
<evidence type="ECO:0000256" key="5">
    <source>
        <dbReference type="ARBA" id="ARBA00022553"/>
    </source>
</evidence>
<keyword evidence="18" id="KW-1185">Reference proteome</keyword>
<gene>
    <name evidence="17" type="ORF">I5731_08110</name>
</gene>
<dbReference type="PROSITE" id="PS50109">
    <property type="entry name" value="HIS_KIN"/>
    <property type="match status" value="1"/>
</dbReference>
<dbReference type="GO" id="GO:0005524">
    <property type="term" value="F:ATP binding"/>
    <property type="evidence" value="ECO:0007669"/>
    <property type="project" value="UniProtKB-KW"/>
</dbReference>
<accession>A0A931I1Z1</accession>
<dbReference type="InterPro" id="IPR036097">
    <property type="entry name" value="HisK_dim/P_sf"/>
</dbReference>
<evidence type="ECO:0000256" key="13">
    <source>
        <dbReference type="ARBA" id="ARBA00023136"/>
    </source>
</evidence>
<dbReference type="SUPFAM" id="SSF103190">
    <property type="entry name" value="Sensory domain-like"/>
    <property type="match status" value="1"/>
</dbReference>
<feature type="coiled-coil region" evidence="14">
    <location>
        <begin position="365"/>
        <end position="404"/>
    </location>
</feature>
<evidence type="ECO:0000259" key="16">
    <source>
        <dbReference type="PROSITE" id="PS50109"/>
    </source>
</evidence>
<evidence type="ECO:0000256" key="1">
    <source>
        <dbReference type="ARBA" id="ARBA00000085"/>
    </source>
</evidence>
<dbReference type="SUPFAM" id="SSF55874">
    <property type="entry name" value="ATPase domain of HSP90 chaperone/DNA topoisomerase II/histidine kinase"/>
    <property type="match status" value="1"/>
</dbReference>
<dbReference type="SMART" id="SM00387">
    <property type="entry name" value="HATPase_c"/>
    <property type="match status" value="1"/>
</dbReference>
<evidence type="ECO:0000256" key="7">
    <source>
        <dbReference type="ARBA" id="ARBA00022692"/>
    </source>
</evidence>